<protein>
    <recommendedName>
        <fullName evidence="4">CCHC-type domain-containing protein</fullName>
    </recommendedName>
</protein>
<comment type="caution">
    <text evidence="2">The sequence shown here is derived from an EMBL/GenBank/DDBJ whole genome shotgun (WGS) entry which is preliminary data.</text>
</comment>
<evidence type="ECO:0000313" key="3">
    <source>
        <dbReference type="Proteomes" id="UP000187429"/>
    </source>
</evidence>
<feature type="non-terminal residue" evidence="2">
    <location>
        <position position="252"/>
    </location>
</feature>
<feature type="compositionally biased region" description="Polar residues" evidence="1">
    <location>
        <begin position="243"/>
        <end position="252"/>
    </location>
</feature>
<proteinExistence type="predicted"/>
<evidence type="ECO:0000256" key="1">
    <source>
        <dbReference type="SAM" id="MobiDB-lite"/>
    </source>
</evidence>
<feature type="region of interest" description="Disordered" evidence="1">
    <location>
        <begin position="218"/>
        <end position="252"/>
    </location>
</feature>
<dbReference type="AlphaFoldDB" id="A0A1R1YAJ9"/>
<accession>A0A1R1YAJ9</accession>
<evidence type="ECO:0000313" key="2">
    <source>
        <dbReference type="EMBL" id="OMJ23898.1"/>
    </source>
</evidence>
<keyword evidence="3" id="KW-1185">Reference proteome</keyword>
<dbReference type="Proteomes" id="UP000187429">
    <property type="component" value="Unassembled WGS sequence"/>
</dbReference>
<gene>
    <name evidence="2" type="ORF">AYI69_g4835</name>
</gene>
<feature type="region of interest" description="Disordered" evidence="1">
    <location>
        <begin position="83"/>
        <end position="106"/>
    </location>
</feature>
<name>A0A1R1YAJ9_9FUNG</name>
<sequence>MLEKHGEVKDICARVKKESSVLLPFGIQILLVKNENADIPNFIEIEDEIIGLFWKGCPKACNFCKKSDHWKSECPTIKAKEDLRKSKKNKNSKAKDPEPEIKADHTAEKNEALKNAGMSQPILAKENIAVPTAKKVDAPITAAKTAILADSNNINDAPQTPTKPATDRKIAVPSENLKETHPSAAGKKIDLKGAIAAAISTNNIPLESSYIDVDITGESENANSSGMDIESSDIEVKKEPDSSQDGYYTQDS</sequence>
<feature type="compositionally biased region" description="Basic and acidic residues" evidence="1">
    <location>
        <begin position="93"/>
        <end position="106"/>
    </location>
</feature>
<dbReference type="EMBL" id="LSSM01001942">
    <property type="protein sequence ID" value="OMJ23898.1"/>
    <property type="molecule type" value="Genomic_DNA"/>
</dbReference>
<organism evidence="2 3">
    <name type="scientific">Smittium culicis</name>
    <dbReference type="NCBI Taxonomy" id="133412"/>
    <lineage>
        <taxon>Eukaryota</taxon>
        <taxon>Fungi</taxon>
        <taxon>Fungi incertae sedis</taxon>
        <taxon>Zoopagomycota</taxon>
        <taxon>Kickxellomycotina</taxon>
        <taxon>Harpellomycetes</taxon>
        <taxon>Harpellales</taxon>
        <taxon>Legeriomycetaceae</taxon>
        <taxon>Smittium</taxon>
    </lineage>
</organism>
<dbReference type="OrthoDB" id="5554389at2759"/>
<reference evidence="3" key="1">
    <citation type="submission" date="2017-01" db="EMBL/GenBank/DDBJ databases">
        <authorList>
            <person name="Wang Y."/>
            <person name="White M."/>
            <person name="Kvist S."/>
            <person name="Moncalvo J.-M."/>
        </authorList>
    </citation>
    <scope>NUCLEOTIDE SEQUENCE [LARGE SCALE GENOMIC DNA]</scope>
    <source>
        <strain evidence="3">ID-206-W2</strain>
    </source>
</reference>
<evidence type="ECO:0008006" key="4">
    <source>
        <dbReference type="Google" id="ProtNLM"/>
    </source>
</evidence>